<dbReference type="EMBL" id="KK104022">
    <property type="protein sequence ID" value="KIY94558.1"/>
    <property type="molecule type" value="Genomic_DNA"/>
</dbReference>
<gene>
    <name evidence="3" type="ORF">MNEG_13403</name>
</gene>
<evidence type="ECO:0000313" key="3">
    <source>
        <dbReference type="EMBL" id="KIY94558.1"/>
    </source>
</evidence>
<dbReference type="InterPro" id="IPR056748">
    <property type="entry name" value="VPS13-like_C"/>
</dbReference>
<accession>A0A0D2KFA0</accession>
<evidence type="ECO:0000313" key="4">
    <source>
        <dbReference type="Proteomes" id="UP000054498"/>
    </source>
</evidence>
<dbReference type="Proteomes" id="UP000054498">
    <property type="component" value="Unassembled WGS sequence"/>
</dbReference>
<dbReference type="KEGG" id="mng:MNEG_13403"/>
<dbReference type="GeneID" id="25730862"/>
<keyword evidence="4" id="KW-1185">Reference proteome</keyword>
<reference evidence="3 4" key="1">
    <citation type="journal article" date="2013" name="BMC Genomics">
        <title>Reconstruction of the lipid metabolism for the microalga Monoraphidium neglectum from its genome sequence reveals characteristics suitable for biofuel production.</title>
        <authorList>
            <person name="Bogen C."/>
            <person name="Al-Dilaimi A."/>
            <person name="Albersmeier A."/>
            <person name="Wichmann J."/>
            <person name="Grundmann M."/>
            <person name="Rupp O."/>
            <person name="Lauersen K.J."/>
            <person name="Blifernez-Klassen O."/>
            <person name="Kalinowski J."/>
            <person name="Goesmann A."/>
            <person name="Mussgnug J.H."/>
            <person name="Kruse O."/>
        </authorList>
    </citation>
    <scope>NUCLEOTIDE SEQUENCE [LARGE SCALE GENOMIC DNA]</scope>
    <source>
        <strain evidence="3 4">SAG 48.87</strain>
    </source>
</reference>
<evidence type="ECO:0000256" key="1">
    <source>
        <dbReference type="SAM" id="MobiDB-lite"/>
    </source>
</evidence>
<proteinExistence type="predicted"/>
<feature type="non-terminal residue" evidence="3">
    <location>
        <position position="1"/>
    </location>
</feature>
<evidence type="ECO:0000259" key="2">
    <source>
        <dbReference type="Pfam" id="PF25037"/>
    </source>
</evidence>
<dbReference type="AlphaFoldDB" id="A0A0D2KFA0"/>
<dbReference type="RefSeq" id="XP_013893578.1">
    <property type="nucleotide sequence ID" value="XM_014038124.1"/>
</dbReference>
<sequence length="206" mass="21501">LTESAAGSAASLAAGRRAGGAGPLRVPRHVRPRTLLRRYDPLESLGRALLYHTRPAAPFRSEAFAGCVRLAPAPHWLFAVVTSEHLLLLACRAGPGGPLFRRPALQRLLQARDVLAATAEGPRLRLLCLPPWDRSPLHPAAAHAGGSAAASSEGGGRGPDASPLAKWFVACTIECGTADAAARVRQLLLSVSEPQRRGAAAGGWLG</sequence>
<feature type="domain" description="Intermembrane lipid transfer protein VPS13-like C-terminal" evidence="2">
    <location>
        <begin position="24"/>
        <end position="91"/>
    </location>
</feature>
<feature type="region of interest" description="Disordered" evidence="1">
    <location>
        <begin position="1"/>
        <end position="26"/>
    </location>
</feature>
<dbReference type="Pfam" id="PF25037">
    <property type="entry name" value="VPS13_C"/>
    <property type="match status" value="1"/>
</dbReference>
<name>A0A0D2KFA0_9CHLO</name>
<organism evidence="3 4">
    <name type="scientific">Monoraphidium neglectum</name>
    <dbReference type="NCBI Taxonomy" id="145388"/>
    <lineage>
        <taxon>Eukaryota</taxon>
        <taxon>Viridiplantae</taxon>
        <taxon>Chlorophyta</taxon>
        <taxon>core chlorophytes</taxon>
        <taxon>Chlorophyceae</taxon>
        <taxon>CS clade</taxon>
        <taxon>Sphaeropleales</taxon>
        <taxon>Selenastraceae</taxon>
        <taxon>Monoraphidium</taxon>
    </lineage>
</organism>
<protein>
    <recommendedName>
        <fullName evidence="2">Intermembrane lipid transfer protein VPS13-like C-terminal domain-containing protein</fullName>
    </recommendedName>
</protein>
<feature type="compositionally biased region" description="Low complexity" evidence="1">
    <location>
        <begin position="1"/>
        <end position="16"/>
    </location>
</feature>